<dbReference type="AlphaFoldDB" id="B0C5H9"/>
<keyword evidence="1" id="KW-0812">Transmembrane</keyword>
<accession>B0C5H9</accession>
<dbReference type="EMBL" id="CP000828">
    <property type="protein sequence ID" value="ABW27555.1"/>
    <property type="molecule type" value="Genomic_DNA"/>
</dbReference>
<evidence type="ECO:0000313" key="2">
    <source>
        <dbReference type="EMBL" id="ABW27555.1"/>
    </source>
</evidence>
<dbReference type="RefSeq" id="WP_012163014.1">
    <property type="nucleotide sequence ID" value="NC_009925.1"/>
</dbReference>
<reference evidence="2 3" key="1">
    <citation type="journal article" date="2008" name="Proc. Natl. Acad. Sci. U.S.A.">
        <title>Niche adaptation and genome expansion in the chlorophyll d-producing cyanobacterium Acaryochloris marina.</title>
        <authorList>
            <person name="Swingley W.D."/>
            <person name="Chen M."/>
            <person name="Cheung P.C."/>
            <person name="Conrad A.L."/>
            <person name="Dejesa L.C."/>
            <person name="Hao J."/>
            <person name="Honchak B.M."/>
            <person name="Karbach L.E."/>
            <person name="Kurdoglu A."/>
            <person name="Lahiri S."/>
            <person name="Mastrian S.D."/>
            <person name="Miyashita H."/>
            <person name="Page L."/>
            <person name="Ramakrishna P."/>
            <person name="Satoh S."/>
            <person name="Sattley W.M."/>
            <person name="Shimada Y."/>
            <person name="Taylor H.L."/>
            <person name="Tomo T."/>
            <person name="Tsuchiya T."/>
            <person name="Wang Z.T."/>
            <person name="Raymond J."/>
            <person name="Mimuro M."/>
            <person name="Blankenship R.E."/>
            <person name="Touchman J.W."/>
        </authorList>
    </citation>
    <scope>NUCLEOTIDE SEQUENCE [LARGE SCALE GENOMIC DNA]</scope>
    <source>
        <strain evidence="3">MBIC 11017</strain>
    </source>
</reference>
<feature type="transmembrane region" description="Helical" evidence="1">
    <location>
        <begin position="212"/>
        <end position="232"/>
    </location>
</feature>
<organism evidence="2 3">
    <name type="scientific">Acaryochloris marina (strain MBIC 11017)</name>
    <dbReference type="NCBI Taxonomy" id="329726"/>
    <lineage>
        <taxon>Bacteria</taxon>
        <taxon>Bacillati</taxon>
        <taxon>Cyanobacteriota</taxon>
        <taxon>Cyanophyceae</taxon>
        <taxon>Acaryochloridales</taxon>
        <taxon>Acaryochloridaceae</taxon>
        <taxon>Acaryochloris</taxon>
    </lineage>
</organism>
<name>B0C5H9_ACAM1</name>
<dbReference type="Proteomes" id="UP000000268">
    <property type="component" value="Chromosome"/>
</dbReference>
<proteinExistence type="predicted"/>
<dbReference type="OrthoDB" id="342025at2"/>
<keyword evidence="1" id="KW-0472">Membrane</keyword>
<dbReference type="PROSITE" id="PS51257">
    <property type="entry name" value="PROKAR_LIPOPROTEIN"/>
    <property type="match status" value="1"/>
</dbReference>
<gene>
    <name evidence="2" type="ordered locus">AM1_2547</name>
</gene>
<evidence type="ECO:0000256" key="1">
    <source>
        <dbReference type="SAM" id="Phobius"/>
    </source>
</evidence>
<dbReference type="STRING" id="329726.AM1_2547"/>
<feature type="transmembrane region" description="Helical" evidence="1">
    <location>
        <begin position="16"/>
        <end position="36"/>
    </location>
</feature>
<dbReference type="HOGENOM" id="CLU_1131662_0_0_3"/>
<evidence type="ECO:0000313" key="3">
    <source>
        <dbReference type="Proteomes" id="UP000000268"/>
    </source>
</evidence>
<dbReference type="eggNOG" id="ENOG502ZE4J">
    <property type="taxonomic scope" value="Bacteria"/>
</dbReference>
<keyword evidence="1" id="KW-1133">Transmembrane helix</keyword>
<dbReference type="KEGG" id="amr:AM1_2547"/>
<protein>
    <submittedName>
        <fullName evidence="2">Uncharacterized protein</fullName>
    </submittedName>
</protein>
<sequence>MTKQFFKPKKNRVKVAPFYFLGTFLLACLGSLWLSYETLGYLFERPAVLDTAKTIVKLDRLIPVKTSDCDRPEQCKFIVDTSQTIAAHYDPQLHREEERLLLYLQTMGKLPSSFDHNLQGIADLHTSLMQSPIIATPSPGFSNEYLSGVILMGETASGEKRAFLSVSGSQIAEDYYPYYEAMFKIEPSSQTVQYLDGQRFFSLDFDETVLPIVYFILLIVVFGIVSVIILAISKGIQYWRRSTTS</sequence>
<keyword evidence="3" id="KW-1185">Reference proteome</keyword>